<protein>
    <submittedName>
        <fullName evidence="3">Uncharacterized protein</fullName>
    </submittedName>
</protein>
<evidence type="ECO:0000256" key="2">
    <source>
        <dbReference type="SAM" id="Phobius"/>
    </source>
</evidence>
<comment type="caution">
    <text evidence="3">The sequence shown here is derived from an EMBL/GenBank/DDBJ whole genome shotgun (WGS) entry which is preliminary data.</text>
</comment>
<feature type="compositionally biased region" description="Acidic residues" evidence="1">
    <location>
        <begin position="1"/>
        <end position="20"/>
    </location>
</feature>
<feature type="transmembrane region" description="Helical" evidence="2">
    <location>
        <begin position="179"/>
        <end position="202"/>
    </location>
</feature>
<keyword evidence="2" id="KW-1133">Transmembrane helix</keyword>
<dbReference type="AlphaFoldDB" id="A0A9Q4PZK1"/>
<accession>A0A9Q4PZK1</accession>
<name>A0A9Q4PZK1_9EURY</name>
<sequence length="205" mass="21270">MADPDASTDTDVGSDGDSDEPPYRVALAPLFETIGSIDGRGFEAAIAGGLAGGFQAALLIQLYDTDAIRRVGAAVGTSTLDGGWLAMFALGTLVALPFHVLASLSTDAFVSRVMDLSSRHELLRRLLVPLLRRSAFTTAMVGLGNAYGVAVGVVVSLFVLPIWLTVTASTPAAVPDHPAAVLVEIIAWTVYGGTLGLVYGLVLDQ</sequence>
<evidence type="ECO:0000313" key="3">
    <source>
        <dbReference type="EMBL" id="MDF9744374.1"/>
    </source>
</evidence>
<keyword evidence="2" id="KW-0812">Transmembrane</keyword>
<gene>
    <name evidence="3" type="ORF">NDI89_02135</name>
</gene>
<dbReference type="Proteomes" id="UP001154061">
    <property type="component" value="Unassembled WGS sequence"/>
</dbReference>
<feature type="region of interest" description="Disordered" evidence="1">
    <location>
        <begin position="1"/>
        <end position="23"/>
    </location>
</feature>
<keyword evidence="4" id="KW-1185">Reference proteome</keyword>
<feature type="transmembrane region" description="Helical" evidence="2">
    <location>
        <begin position="44"/>
        <end position="63"/>
    </location>
</feature>
<evidence type="ECO:0000256" key="1">
    <source>
        <dbReference type="SAM" id="MobiDB-lite"/>
    </source>
</evidence>
<dbReference type="RefSeq" id="WP_277519870.1">
    <property type="nucleotide sequence ID" value="NZ_JAMQOT010000001.1"/>
</dbReference>
<feature type="transmembrane region" description="Helical" evidence="2">
    <location>
        <begin position="83"/>
        <end position="104"/>
    </location>
</feature>
<feature type="transmembrane region" description="Helical" evidence="2">
    <location>
        <begin position="134"/>
        <end position="159"/>
    </location>
</feature>
<reference evidence="3" key="1">
    <citation type="submission" date="2022-06" db="EMBL/GenBank/DDBJ databases">
        <title>Natrinema sp. a new haloarchaeum isolate from saline soil.</title>
        <authorList>
            <person name="Strakova D."/>
            <person name="Galisteo C."/>
            <person name="Sanchez-Porro C."/>
            <person name="Ventosa A."/>
        </authorList>
    </citation>
    <scope>NUCLEOTIDE SEQUENCE</scope>
    <source>
        <strain evidence="3">S1CR25-10</strain>
    </source>
</reference>
<dbReference type="EMBL" id="JAMQOT010000001">
    <property type="protein sequence ID" value="MDF9744374.1"/>
    <property type="molecule type" value="Genomic_DNA"/>
</dbReference>
<keyword evidence="2" id="KW-0472">Membrane</keyword>
<organism evidence="3 4">
    <name type="scientific">Natrinema salsiterrestre</name>
    <dbReference type="NCBI Taxonomy" id="2950540"/>
    <lineage>
        <taxon>Archaea</taxon>
        <taxon>Methanobacteriati</taxon>
        <taxon>Methanobacteriota</taxon>
        <taxon>Stenosarchaea group</taxon>
        <taxon>Halobacteria</taxon>
        <taxon>Halobacteriales</taxon>
        <taxon>Natrialbaceae</taxon>
        <taxon>Natrinema</taxon>
    </lineage>
</organism>
<proteinExistence type="predicted"/>
<evidence type="ECO:0000313" key="4">
    <source>
        <dbReference type="Proteomes" id="UP001154061"/>
    </source>
</evidence>